<keyword evidence="5 7" id="KW-0234">DNA repair</keyword>
<keyword evidence="10" id="KW-1185">Reference proteome</keyword>
<dbReference type="Pfam" id="PF02565">
    <property type="entry name" value="RecO_C"/>
    <property type="match status" value="1"/>
</dbReference>
<evidence type="ECO:0000313" key="10">
    <source>
        <dbReference type="Proteomes" id="UP000198847"/>
    </source>
</evidence>
<name>A0A1H8NRG8_9FIRM</name>
<accession>A0A1H8NRG8</accession>
<dbReference type="InterPro" id="IPR012340">
    <property type="entry name" value="NA-bd_OB-fold"/>
</dbReference>
<dbReference type="Gene3D" id="2.40.50.140">
    <property type="entry name" value="Nucleic acid-binding proteins"/>
    <property type="match status" value="1"/>
</dbReference>
<dbReference type="InterPro" id="IPR042242">
    <property type="entry name" value="RecO_C"/>
</dbReference>
<dbReference type="Pfam" id="PF11967">
    <property type="entry name" value="RecO_N"/>
    <property type="match status" value="1"/>
</dbReference>
<protein>
    <recommendedName>
        <fullName evidence="2 7">DNA repair protein RecO</fullName>
    </recommendedName>
    <alternativeName>
        <fullName evidence="6 7">Recombination protein O</fullName>
    </alternativeName>
</protein>
<dbReference type="GO" id="GO:0043590">
    <property type="term" value="C:bacterial nucleoid"/>
    <property type="evidence" value="ECO:0007669"/>
    <property type="project" value="TreeGrafter"/>
</dbReference>
<dbReference type="OrthoDB" id="9797083at2"/>
<evidence type="ECO:0000313" key="9">
    <source>
        <dbReference type="EMBL" id="SEO32224.1"/>
    </source>
</evidence>
<dbReference type="GO" id="GO:0006310">
    <property type="term" value="P:DNA recombination"/>
    <property type="evidence" value="ECO:0007669"/>
    <property type="project" value="UniProtKB-UniRule"/>
</dbReference>
<keyword evidence="4 7" id="KW-0233">DNA recombination</keyword>
<dbReference type="InterPro" id="IPR003717">
    <property type="entry name" value="RecO"/>
</dbReference>
<evidence type="ECO:0000256" key="3">
    <source>
        <dbReference type="ARBA" id="ARBA00022763"/>
    </source>
</evidence>
<dbReference type="SUPFAM" id="SSF50249">
    <property type="entry name" value="Nucleic acid-binding proteins"/>
    <property type="match status" value="1"/>
</dbReference>
<comment type="function">
    <text evidence="7">Involved in DNA repair and RecF pathway recombination.</text>
</comment>
<gene>
    <name evidence="7" type="primary">recO</name>
    <name evidence="9" type="ORF">SAMN04490178_101208</name>
</gene>
<dbReference type="GO" id="GO:0006302">
    <property type="term" value="P:double-strand break repair"/>
    <property type="evidence" value="ECO:0007669"/>
    <property type="project" value="TreeGrafter"/>
</dbReference>
<evidence type="ECO:0000256" key="7">
    <source>
        <dbReference type="HAMAP-Rule" id="MF_00201"/>
    </source>
</evidence>
<sequence length="252" mass="27999">MIYPVEAVLLAVRDWRDADRLVTLFSKEQGKLTAVAYGARRPSNRLAGSIQPFAYLDLQLQSGTGMEVIKQCEVKDHFRSVREELTSMSYASFLTELVIELCPERQPEPLLFDILLDAFSLMKTRNPRIVALAAAWKIVEISGYVPEWQVCVVCGQVLQYPAFFDAAGGGAACPVCSSRELRLDKPAVELINTLLELDFKQPEDFSVTGAALVQAEAVLVKYLLYCLDKPLKSLGFIQQLHAVNRSRASGLV</sequence>
<dbReference type="NCBIfam" id="TIGR00613">
    <property type="entry name" value="reco"/>
    <property type="match status" value="1"/>
</dbReference>
<evidence type="ECO:0000256" key="4">
    <source>
        <dbReference type="ARBA" id="ARBA00023172"/>
    </source>
</evidence>
<organism evidence="9 10">
    <name type="scientific">Propionispora vibrioides</name>
    <dbReference type="NCBI Taxonomy" id="112903"/>
    <lineage>
        <taxon>Bacteria</taxon>
        <taxon>Bacillati</taxon>
        <taxon>Bacillota</taxon>
        <taxon>Negativicutes</taxon>
        <taxon>Selenomonadales</taxon>
        <taxon>Sporomusaceae</taxon>
        <taxon>Propionispora</taxon>
    </lineage>
</organism>
<dbReference type="RefSeq" id="WP_091743524.1">
    <property type="nucleotide sequence ID" value="NZ_FODY01000001.1"/>
</dbReference>
<evidence type="ECO:0000259" key="8">
    <source>
        <dbReference type="Pfam" id="PF11967"/>
    </source>
</evidence>
<dbReference type="AlphaFoldDB" id="A0A1H8NRG8"/>
<dbReference type="EMBL" id="FODY01000001">
    <property type="protein sequence ID" value="SEO32224.1"/>
    <property type="molecule type" value="Genomic_DNA"/>
</dbReference>
<keyword evidence="3 7" id="KW-0227">DNA damage</keyword>
<dbReference type="HAMAP" id="MF_00201">
    <property type="entry name" value="RecO"/>
    <property type="match status" value="1"/>
</dbReference>
<dbReference type="STRING" id="112903.SAMN04490178_101208"/>
<dbReference type="PANTHER" id="PTHR33991">
    <property type="entry name" value="DNA REPAIR PROTEIN RECO"/>
    <property type="match status" value="1"/>
</dbReference>
<dbReference type="Gene3D" id="1.20.1440.120">
    <property type="entry name" value="Recombination protein O, C-terminal domain"/>
    <property type="match status" value="1"/>
</dbReference>
<evidence type="ECO:0000256" key="1">
    <source>
        <dbReference type="ARBA" id="ARBA00007452"/>
    </source>
</evidence>
<dbReference type="InterPro" id="IPR037278">
    <property type="entry name" value="ARFGAP/RecO"/>
</dbReference>
<reference evidence="9 10" key="1">
    <citation type="submission" date="2016-10" db="EMBL/GenBank/DDBJ databases">
        <authorList>
            <person name="de Groot N.N."/>
        </authorList>
    </citation>
    <scope>NUCLEOTIDE SEQUENCE [LARGE SCALE GENOMIC DNA]</scope>
    <source>
        <strain evidence="9 10">DSM 13305</strain>
    </source>
</reference>
<dbReference type="SUPFAM" id="SSF57863">
    <property type="entry name" value="ArfGap/RecO-like zinc finger"/>
    <property type="match status" value="1"/>
</dbReference>
<evidence type="ECO:0000256" key="2">
    <source>
        <dbReference type="ARBA" id="ARBA00021310"/>
    </source>
</evidence>
<evidence type="ECO:0000256" key="6">
    <source>
        <dbReference type="ARBA" id="ARBA00033409"/>
    </source>
</evidence>
<dbReference type="Proteomes" id="UP000198847">
    <property type="component" value="Unassembled WGS sequence"/>
</dbReference>
<dbReference type="InterPro" id="IPR022572">
    <property type="entry name" value="DNA_rep/recomb_RecO_N"/>
</dbReference>
<evidence type="ECO:0000256" key="5">
    <source>
        <dbReference type="ARBA" id="ARBA00023204"/>
    </source>
</evidence>
<feature type="domain" description="DNA replication/recombination mediator RecO N-terminal" evidence="8">
    <location>
        <begin position="3"/>
        <end position="77"/>
    </location>
</feature>
<dbReference type="PANTHER" id="PTHR33991:SF1">
    <property type="entry name" value="DNA REPAIR PROTEIN RECO"/>
    <property type="match status" value="1"/>
</dbReference>
<proteinExistence type="inferred from homology"/>
<comment type="similarity">
    <text evidence="1 7">Belongs to the RecO family.</text>
</comment>